<dbReference type="SMART" id="SM01022">
    <property type="entry name" value="ASCH"/>
    <property type="match status" value="1"/>
</dbReference>
<name>A0A919VZY7_9ACTN</name>
<dbReference type="EMBL" id="BOQL01000054">
    <property type="protein sequence ID" value="GIM75088.1"/>
    <property type="molecule type" value="Genomic_DNA"/>
</dbReference>
<dbReference type="Proteomes" id="UP000681340">
    <property type="component" value="Unassembled WGS sequence"/>
</dbReference>
<gene>
    <name evidence="2" type="ORF">Aau02nite_64210</name>
</gene>
<sequence>MQRLRFRASHLPAVRDGSKRVTMRFRDPVRVGPALLVFEFDDEISLPGSITSTVAKPVGSITDEEAREDGFAGAADVLLGLRDYYPDLQAGDEIVIVRFDVDGD</sequence>
<dbReference type="InterPro" id="IPR015947">
    <property type="entry name" value="PUA-like_sf"/>
</dbReference>
<evidence type="ECO:0000259" key="1">
    <source>
        <dbReference type="SMART" id="SM01022"/>
    </source>
</evidence>
<dbReference type="Pfam" id="PF04266">
    <property type="entry name" value="ASCH"/>
    <property type="match status" value="1"/>
</dbReference>
<dbReference type="AlphaFoldDB" id="A0A919VZY7"/>
<evidence type="ECO:0000313" key="3">
    <source>
        <dbReference type="Proteomes" id="UP000681340"/>
    </source>
</evidence>
<dbReference type="RefSeq" id="WP_212992303.1">
    <property type="nucleotide sequence ID" value="NZ_BAABEA010000020.1"/>
</dbReference>
<proteinExistence type="predicted"/>
<feature type="domain" description="ASCH" evidence="1">
    <location>
        <begin position="4"/>
        <end position="102"/>
    </location>
</feature>
<accession>A0A919VZY7</accession>
<comment type="caution">
    <text evidence="2">The sequence shown here is derived from an EMBL/GenBank/DDBJ whole genome shotgun (WGS) entry which is preliminary data.</text>
</comment>
<protein>
    <recommendedName>
        <fullName evidence="1">ASCH domain-containing protein</fullName>
    </recommendedName>
</protein>
<organism evidence="2 3">
    <name type="scientific">Actinoplanes auranticolor</name>
    <dbReference type="NCBI Taxonomy" id="47988"/>
    <lineage>
        <taxon>Bacteria</taxon>
        <taxon>Bacillati</taxon>
        <taxon>Actinomycetota</taxon>
        <taxon>Actinomycetes</taxon>
        <taxon>Micromonosporales</taxon>
        <taxon>Micromonosporaceae</taxon>
        <taxon>Actinoplanes</taxon>
    </lineage>
</organism>
<reference evidence="2" key="1">
    <citation type="submission" date="2021-03" db="EMBL/GenBank/DDBJ databases">
        <title>Whole genome shotgun sequence of Actinoplanes auranticolor NBRC 12245.</title>
        <authorList>
            <person name="Komaki H."/>
            <person name="Tamura T."/>
        </authorList>
    </citation>
    <scope>NUCLEOTIDE SEQUENCE</scope>
    <source>
        <strain evidence="2">NBRC 12245</strain>
    </source>
</reference>
<dbReference type="Gene3D" id="2.30.130.30">
    <property type="entry name" value="Hypothetical protein"/>
    <property type="match status" value="1"/>
</dbReference>
<evidence type="ECO:0000313" key="2">
    <source>
        <dbReference type="EMBL" id="GIM75088.1"/>
    </source>
</evidence>
<dbReference type="InterPro" id="IPR007374">
    <property type="entry name" value="ASCH_domain"/>
</dbReference>
<keyword evidence="3" id="KW-1185">Reference proteome</keyword>
<dbReference type="SUPFAM" id="SSF88697">
    <property type="entry name" value="PUA domain-like"/>
    <property type="match status" value="1"/>
</dbReference>